<evidence type="ECO:0000313" key="1">
    <source>
        <dbReference type="EMBL" id="EHM53883.1"/>
    </source>
</evidence>
<protein>
    <submittedName>
        <fullName evidence="1">Uncharacterized protein</fullName>
    </submittedName>
</protein>
<organism evidence="1 2">
    <name type="scientific">Cardiobacterium valvarum F0432</name>
    <dbReference type="NCBI Taxonomy" id="797473"/>
    <lineage>
        <taxon>Bacteria</taxon>
        <taxon>Pseudomonadati</taxon>
        <taxon>Pseudomonadota</taxon>
        <taxon>Gammaproteobacteria</taxon>
        <taxon>Cardiobacteriales</taxon>
        <taxon>Cardiobacteriaceae</taxon>
        <taxon>Cardiobacterium</taxon>
    </lineage>
</organism>
<dbReference type="STRING" id="797473.HMPREF9080_01539"/>
<proteinExistence type="predicted"/>
<evidence type="ECO:0000313" key="2">
    <source>
        <dbReference type="Proteomes" id="UP000004750"/>
    </source>
</evidence>
<reference evidence="1 2" key="1">
    <citation type="submission" date="2011-08" db="EMBL/GenBank/DDBJ databases">
        <authorList>
            <person name="Weinstock G."/>
            <person name="Sodergren E."/>
            <person name="Clifton S."/>
            <person name="Fulton L."/>
            <person name="Fulton B."/>
            <person name="Courtney L."/>
            <person name="Fronick C."/>
            <person name="Harrison M."/>
            <person name="Strong C."/>
            <person name="Farmer C."/>
            <person name="Delahaunty K."/>
            <person name="Markovic C."/>
            <person name="Hall O."/>
            <person name="Minx P."/>
            <person name="Tomlinson C."/>
            <person name="Mitreva M."/>
            <person name="Hou S."/>
            <person name="Chen J."/>
            <person name="Wollam A."/>
            <person name="Pepin K.H."/>
            <person name="Johnson M."/>
            <person name="Bhonagiri V."/>
            <person name="Zhang X."/>
            <person name="Suruliraj S."/>
            <person name="Warren W."/>
            <person name="Chinwalla A."/>
            <person name="Mardis E.R."/>
            <person name="Wilson R.K."/>
        </authorList>
    </citation>
    <scope>NUCLEOTIDE SEQUENCE [LARGE SCALE GENOMIC DNA]</scope>
    <source>
        <strain evidence="1 2">F0432</strain>
    </source>
</reference>
<comment type="caution">
    <text evidence="1">The sequence shown here is derived from an EMBL/GenBank/DDBJ whole genome shotgun (WGS) entry which is preliminary data.</text>
</comment>
<name>G9ZFJ4_9GAMM</name>
<dbReference type="Proteomes" id="UP000004750">
    <property type="component" value="Unassembled WGS sequence"/>
</dbReference>
<accession>G9ZFJ4</accession>
<dbReference type="HOGENOM" id="CLU_2477665_0_0_6"/>
<dbReference type="EMBL" id="AGCM01000085">
    <property type="protein sequence ID" value="EHM53883.1"/>
    <property type="molecule type" value="Genomic_DNA"/>
</dbReference>
<gene>
    <name evidence="1" type="ORF">HMPREF9080_01539</name>
</gene>
<dbReference type="AlphaFoldDB" id="G9ZFJ4"/>
<sequence length="87" mass="9818">MARLDAHGPHLYRPNGRSDSMAWQDMRSIRTMLRRAKHDPLTHFRLSDHSGANPLPAAGAAQLLRRAAFRPPPLTKCAHIRRAADFL</sequence>
<dbReference type="RefSeq" id="WP_006985547.1">
    <property type="nucleotide sequence ID" value="NZ_JH417924.1"/>
</dbReference>